<name>X0YND9_9ZZZZ</name>
<evidence type="ECO:0000256" key="11">
    <source>
        <dbReference type="ARBA" id="ARBA00022989"/>
    </source>
</evidence>
<keyword evidence="8 14" id="KW-0812">Transmembrane</keyword>
<organism evidence="16">
    <name type="scientific">marine sediment metagenome</name>
    <dbReference type="NCBI Taxonomy" id="412755"/>
    <lineage>
        <taxon>unclassified sequences</taxon>
        <taxon>metagenomes</taxon>
        <taxon>ecological metagenomes</taxon>
    </lineage>
</organism>
<keyword evidence="12 14" id="KW-0472">Membrane</keyword>
<evidence type="ECO:0000256" key="14">
    <source>
        <dbReference type="SAM" id="Phobius"/>
    </source>
</evidence>
<comment type="caution">
    <text evidence="16">The sequence shown here is derived from an EMBL/GenBank/DDBJ whole genome shotgun (WGS) entry which is preliminary data.</text>
</comment>
<sequence>YPVFCFIIAMVFFFLAIKKLFNTKIALLSTAFLAVVPTFLYRTMAGFSDKEPLAMMLLFMTFYFFTLAWQSKKTKQNIIFGAIAGVTTAFTTMAWGGGIYIFLIIGMFAFLQIILNKFSKKDLYTYTSWMIILTIVLVMFSNGRFHLKDLIVSFSTGIVYMVFLIALINYLIFKKDILKIKNKINLPKGISSIILGLIFIIILASIFFGPSFITGQIKEITSTMIHP</sequence>
<evidence type="ECO:0000313" key="16">
    <source>
        <dbReference type="EMBL" id="GAG49958.1"/>
    </source>
</evidence>
<evidence type="ECO:0000256" key="3">
    <source>
        <dbReference type="ARBA" id="ARBA00004127"/>
    </source>
</evidence>
<dbReference type="GO" id="GO:0004576">
    <property type="term" value="F:oligosaccharyl transferase activity"/>
    <property type="evidence" value="ECO:0007669"/>
    <property type="project" value="InterPro"/>
</dbReference>
<dbReference type="UniPathway" id="UPA00378"/>
<comment type="subcellular location">
    <subcellularLocation>
        <location evidence="3">Endomembrane system</location>
        <topology evidence="3">Multi-pass membrane protein</topology>
    </subcellularLocation>
</comment>
<evidence type="ECO:0000256" key="13">
    <source>
        <dbReference type="ARBA" id="ARBA00023211"/>
    </source>
</evidence>
<accession>X0YND9</accession>
<feature type="transmembrane region" description="Helical" evidence="14">
    <location>
        <begin position="53"/>
        <end position="72"/>
    </location>
</feature>
<dbReference type="PANTHER" id="PTHR13872">
    <property type="entry name" value="DOLICHYL-DIPHOSPHOOLIGOSACCHARIDE--PROTEIN GLYCOSYLTRANSFERASE SUBUNIT"/>
    <property type="match status" value="1"/>
</dbReference>
<feature type="transmembrane region" description="Helical" evidence="14">
    <location>
        <begin position="78"/>
        <end position="111"/>
    </location>
</feature>
<dbReference type="InterPro" id="IPR003674">
    <property type="entry name" value="Oligo_trans_STT3"/>
</dbReference>
<evidence type="ECO:0000256" key="10">
    <source>
        <dbReference type="ARBA" id="ARBA00022842"/>
    </source>
</evidence>
<dbReference type="PANTHER" id="PTHR13872:SF1">
    <property type="entry name" value="DOLICHYL-DIPHOSPHOOLIGOSACCHARIDE--PROTEIN GLYCOSYLTRANSFERASE SUBUNIT STT3B"/>
    <property type="match status" value="1"/>
</dbReference>
<keyword evidence="10" id="KW-0460">Magnesium</keyword>
<dbReference type="GO" id="GO:0012505">
    <property type="term" value="C:endomembrane system"/>
    <property type="evidence" value="ECO:0007669"/>
    <property type="project" value="UniProtKB-SubCell"/>
</dbReference>
<dbReference type="GO" id="GO:0046872">
    <property type="term" value="F:metal ion binding"/>
    <property type="evidence" value="ECO:0007669"/>
    <property type="project" value="UniProtKB-KW"/>
</dbReference>
<dbReference type="InterPro" id="IPR048307">
    <property type="entry name" value="STT3_N"/>
</dbReference>
<keyword evidence="11 14" id="KW-1133">Transmembrane helix</keyword>
<keyword evidence="6" id="KW-0328">Glycosyltransferase</keyword>
<evidence type="ECO:0000259" key="15">
    <source>
        <dbReference type="Pfam" id="PF02516"/>
    </source>
</evidence>
<feature type="transmembrane region" description="Helical" evidence="14">
    <location>
        <begin position="193"/>
        <end position="213"/>
    </location>
</feature>
<proteinExistence type="inferred from homology"/>
<reference evidence="16" key="1">
    <citation type="journal article" date="2014" name="Front. Microbiol.">
        <title>High frequency of phylogenetically diverse reductive dehalogenase-homologous genes in deep subseafloor sedimentary metagenomes.</title>
        <authorList>
            <person name="Kawai M."/>
            <person name="Futagami T."/>
            <person name="Toyoda A."/>
            <person name="Takaki Y."/>
            <person name="Nishi S."/>
            <person name="Hori S."/>
            <person name="Arai W."/>
            <person name="Tsubouchi T."/>
            <person name="Morono Y."/>
            <person name="Uchiyama I."/>
            <person name="Ito T."/>
            <person name="Fujiyama A."/>
            <person name="Inagaki F."/>
            <person name="Takami H."/>
        </authorList>
    </citation>
    <scope>NUCLEOTIDE SEQUENCE</scope>
    <source>
        <strain evidence="16">Expedition CK06-06</strain>
    </source>
</reference>
<protein>
    <recommendedName>
        <fullName evidence="15">Oligosaccharyl transferase STT3 N-terminal domain-containing protein</fullName>
    </recommendedName>
</protein>
<dbReference type="EMBL" id="BARS01053245">
    <property type="protein sequence ID" value="GAG49958.1"/>
    <property type="molecule type" value="Genomic_DNA"/>
</dbReference>
<feature type="non-terminal residue" evidence="16">
    <location>
        <position position="1"/>
    </location>
</feature>
<evidence type="ECO:0000256" key="8">
    <source>
        <dbReference type="ARBA" id="ARBA00022692"/>
    </source>
</evidence>
<evidence type="ECO:0000256" key="9">
    <source>
        <dbReference type="ARBA" id="ARBA00022723"/>
    </source>
</evidence>
<evidence type="ECO:0000256" key="7">
    <source>
        <dbReference type="ARBA" id="ARBA00022679"/>
    </source>
</evidence>
<evidence type="ECO:0000256" key="6">
    <source>
        <dbReference type="ARBA" id="ARBA00022676"/>
    </source>
</evidence>
<gene>
    <name evidence="16" type="ORF">S01H1_79041</name>
</gene>
<evidence type="ECO:0000256" key="2">
    <source>
        <dbReference type="ARBA" id="ARBA00001946"/>
    </source>
</evidence>
<comment type="similarity">
    <text evidence="5">Belongs to the STT3 family.</text>
</comment>
<comment type="cofactor">
    <cofactor evidence="1">
        <name>Mn(2+)</name>
        <dbReference type="ChEBI" id="CHEBI:29035"/>
    </cofactor>
</comment>
<comment type="pathway">
    <text evidence="4">Protein modification; protein glycosylation.</text>
</comment>
<feature type="domain" description="Oligosaccharyl transferase STT3 N-terminal" evidence="15">
    <location>
        <begin position="2"/>
        <end position="198"/>
    </location>
</feature>
<evidence type="ECO:0000256" key="5">
    <source>
        <dbReference type="ARBA" id="ARBA00010810"/>
    </source>
</evidence>
<keyword evidence="7" id="KW-0808">Transferase</keyword>
<dbReference type="AlphaFoldDB" id="X0YND9"/>
<evidence type="ECO:0000256" key="1">
    <source>
        <dbReference type="ARBA" id="ARBA00001936"/>
    </source>
</evidence>
<feature type="transmembrane region" description="Helical" evidence="14">
    <location>
        <begin position="151"/>
        <end position="172"/>
    </location>
</feature>
<keyword evidence="9" id="KW-0479">Metal-binding</keyword>
<feature type="non-terminal residue" evidence="16">
    <location>
        <position position="227"/>
    </location>
</feature>
<evidence type="ECO:0000256" key="12">
    <source>
        <dbReference type="ARBA" id="ARBA00023136"/>
    </source>
</evidence>
<dbReference type="GO" id="GO:0016020">
    <property type="term" value="C:membrane"/>
    <property type="evidence" value="ECO:0007669"/>
    <property type="project" value="InterPro"/>
</dbReference>
<feature type="transmembrane region" description="Helical" evidence="14">
    <location>
        <begin position="123"/>
        <end position="145"/>
    </location>
</feature>
<feature type="transmembrane region" description="Helical" evidence="14">
    <location>
        <begin position="20"/>
        <end position="41"/>
    </location>
</feature>
<dbReference type="Pfam" id="PF02516">
    <property type="entry name" value="STT3"/>
    <property type="match status" value="1"/>
</dbReference>
<comment type="cofactor">
    <cofactor evidence="2">
        <name>Mg(2+)</name>
        <dbReference type="ChEBI" id="CHEBI:18420"/>
    </cofactor>
</comment>
<keyword evidence="13" id="KW-0464">Manganese</keyword>
<evidence type="ECO:0000256" key="4">
    <source>
        <dbReference type="ARBA" id="ARBA00004922"/>
    </source>
</evidence>